<dbReference type="Gene3D" id="3.40.630.30">
    <property type="match status" value="1"/>
</dbReference>
<evidence type="ECO:0000313" key="2">
    <source>
        <dbReference type="Proteomes" id="UP000009376"/>
    </source>
</evidence>
<dbReference type="EMBL" id="GG745553">
    <property type="protein sequence ID" value="EFD92772.1"/>
    <property type="molecule type" value="Genomic_DNA"/>
</dbReference>
<evidence type="ECO:0008006" key="3">
    <source>
        <dbReference type="Google" id="ProtNLM"/>
    </source>
</evidence>
<organism evidence="1 2">
    <name type="scientific">Candidatus Parvarchaeum acidophilus ARMAN-5</name>
    <dbReference type="NCBI Taxonomy" id="662762"/>
    <lineage>
        <taxon>Archaea</taxon>
        <taxon>Candidatus Parvarchaeota</taxon>
        <taxon>Candidatus Parvarchaeum</taxon>
    </lineage>
</organism>
<gene>
    <name evidence="1" type="ORF">BJBARM5_0446</name>
</gene>
<name>D6GVD4_PARA5</name>
<sequence>MKSRIWTGTCPHQTPGLKAILGGVSEKISVRTYGKREFFGFTETYVDSLADLGIRSFGNGMERQEVVEHLFDNDILYVAEARNKPIAFAGMVYQPKDKKVYLSAALVDPLYRGNNLYKDLTGLRIKKGMQVTDIFYTRTQNPIVEKTIRSVLDSMVENGGIESYQCSRQIKEGVFGRRLTDEIPLSGDKSIDCLYSILNYDRGDAFILEFKLRYSKEKESDKPAISPYGGSRI</sequence>
<proteinExistence type="predicted"/>
<dbReference type="SUPFAM" id="SSF55729">
    <property type="entry name" value="Acyl-CoA N-acyltransferases (Nat)"/>
    <property type="match status" value="1"/>
</dbReference>
<dbReference type="Proteomes" id="UP000009376">
    <property type="component" value="Unassembled WGS sequence"/>
</dbReference>
<dbReference type="InterPro" id="IPR016181">
    <property type="entry name" value="Acyl_CoA_acyltransferase"/>
</dbReference>
<protein>
    <recommendedName>
        <fullName evidence="3">N-acetyltransferase domain-containing protein</fullName>
    </recommendedName>
</protein>
<dbReference type="AlphaFoldDB" id="D6GVD4"/>
<evidence type="ECO:0000313" key="1">
    <source>
        <dbReference type="EMBL" id="EFD92772.1"/>
    </source>
</evidence>
<reference evidence="1 2" key="1">
    <citation type="journal article" date="2010" name="Proc. Natl. Acad. Sci. U.S.A.">
        <title>Enigmatic, ultrasmall, uncultivated Archaea.</title>
        <authorList>
            <person name="Baker B.J."/>
            <person name="Comolli L.R."/>
            <person name="Dick G.J."/>
            <person name="Hauser L.J."/>
            <person name="Hyatt D."/>
            <person name="Dill B.D."/>
            <person name="Land M.L."/>
            <person name="Verberkmoes N.C."/>
            <person name="Hettich R.L."/>
            <person name="Banfield J.F."/>
        </authorList>
    </citation>
    <scope>NUCLEOTIDE SEQUENCE [LARGE SCALE GENOMIC DNA]</scope>
</reference>
<accession>D6GVD4</accession>